<feature type="compositionally biased region" description="Polar residues" evidence="1">
    <location>
        <begin position="710"/>
        <end position="729"/>
    </location>
</feature>
<feature type="region of interest" description="Disordered" evidence="1">
    <location>
        <begin position="330"/>
        <end position="375"/>
    </location>
</feature>
<protein>
    <submittedName>
        <fullName evidence="3">Ubiquitin carboxyl-terminal hydrolase</fullName>
    </submittedName>
</protein>
<accession>A0A8H8R4Q1</accession>
<feature type="compositionally biased region" description="Polar residues" evidence="1">
    <location>
        <begin position="90"/>
        <end position="107"/>
    </location>
</feature>
<dbReference type="AlphaFoldDB" id="A0A8H8R4Q1"/>
<dbReference type="GO" id="GO:1990380">
    <property type="term" value="F:K48-linked deubiquitinase activity"/>
    <property type="evidence" value="ECO:0007669"/>
    <property type="project" value="InterPro"/>
</dbReference>
<dbReference type="Pfam" id="PF04424">
    <property type="entry name" value="MINDY_DUB"/>
    <property type="match status" value="1"/>
</dbReference>
<feature type="compositionally biased region" description="Pro residues" evidence="1">
    <location>
        <begin position="138"/>
        <end position="147"/>
    </location>
</feature>
<feature type="compositionally biased region" description="Polar residues" evidence="1">
    <location>
        <begin position="279"/>
        <end position="292"/>
    </location>
</feature>
<dbReference type="GO" id="GO:0071944">
    <property type="term" value="C:cell periphery"/>
    <property type="evidence" value="ECO:0007669"/>
    <property type="project" value="TreeGrafter"/>
</dbReference>
<gene>
    <name evidence="3" type="primary">YPL191C</name>
    <name evidence="3" type="ORF">LHYA1_G004873</name>
</gene>
<comment type="caution">
    <text evidence="3">The sequence shown here is derived from an EMBL/GenBank/DDBJ whole genome shotgun (WGS) entry which is preliminary data.</text>
</comment>
<feature type="compositionally biased region" description="Polar residues" evidence="1">
    <location>
        <begin position="115"/>
        <end position="125"/>
    </location>
</feature>
<dbReference type="PANTHER" id="PTHR18063:SF6">
    <property type="entry name" value="UBIQUITIN CARBOXYL-TERMINAL HYDROLASE"/>
    <property type="match status" value="1"/>
</dbReference>
<feature type="compositionally biased region" description="Basic and acidic residues" evidence="1">
    <location>
        <begin position="925"/>
        <end position="934"/>
    </location>
</feature>
<evidence type="ECO:0000313" key="4">
    <source>
        <dbReference type="Proteomes" id="UP000431533"/>
    </source>
</evidence>
<feature type="compositionally biased region" description="Polar residues" evidence="1">
    <location>
        <begin position="687"/>
        <end position="701"/>
    </location>
</feature>
<evidence type="ECO:0000256" key="1">
    <source>
        <dbReference type="SAM" id="MobiDB-lite"/>
    </source>
</evidence>
<dbReference type="Proteomes" id="UP000431533">
    <property type="component" value="Unassembled WGS sequence"/>
</dbReference>
<feature type="compositionally biased region" description="Low complexity" evidence="1">
    <location>
        <begin position="349"/>
        <end position="359"/>
    </location>
</feature>
<reference evidence="3 4" key="1">
    <citation type="submission" date="2018-05" db="EMBL/GenBank/DDBJ databases">
        <title>Genome sequencing and assembly of the regulated plant pathogen Lachnellula willkommii and related sister species for the development of diagnostic species identification markers.</title>
        <authorList>
            <person name="Giroux E."/>
            <person name="Bilodeau G."/>
        </authorList>
    </citation>
    <scope>NUCLEOTIDE SEQUENCE [LARGE SCALE GENOMIC DNA]</scope>
    <source>
        <strain evidence="3 4">CBS 185.66</strain>
    </source>
</reference>
<dbReference type="GeneID" id="41985071"/>
<dbReference type="OrthoDB" id="10261212at2759"/>
<feature type="compositionally biased region" description="Polar residues" evidence="1">
    <location>
        <begin position="197"/>
        <end position="209"/>
    </location>
</feature>
<feature type="compositionally biased region" description="Polar residues" evidence="1">
    <location>
        <begin position="50"/>
        <end position="59"/>
    </location>
</feature>
<dbReference type="GO" id="GO:0016807">
    <property type="term" value="F:cysteine-type carboxypeptidase activity"/>
    <property type="evidence" value="ECO:0007669"/>
    <property type="project" value="TreeGrafter"/>
</dbReference>
<feature type="region of interest" description="Disordered" evidence="1">
    <location>
        <begin position="491"/>
        <end position="511"/>
    </location>
</feature>
<feature type="compositionally biased region" description="Basic and acidic residues" evidence="1">
    <location>
        <begin position="759"/>
        <end position="777"/>
    </location>
</feature>
<dbReference type="PANTHER" id="PTHR18063">
    <property type="entry name" value="NF-E2 INDUCIBLE PROTEIN"/>
    <property type="match status" value="1"/>
</dbReference>
<evidence type="ECO:0000313" key="3">
    <source>
        <dbReference type="EMBL" id="TVY27680.1"/>
    </source>
</evidence>
<keyword evidence="4" id="KW-1185">Reference proteome</keyword>
<dbReference type="RefSeq" id="XP_031006468.1">
    <property type="nucleotide sequence ID" value="XM_031149827.1"/>
</dbReference>
<feature type="region of interest" description="Disordered" evidence="1">
    <location>
        <begin position="684"/>
        <end position="934"/>
    </location>
</feature>
<dbReference type="GO" id="GO:0004843">
    <property type="term" value="F:cysteine-type deubiquitinase activity"/>
    <property type="evidence" value="ECO:0007669"/>
    <property type="project" value="InterPro"/>
</dbReference>
<evidence type="ECO:0000259" key="2">
    <source>
        <dbReference type="Pfam" id="PF04424"/>
    </source>
</evidence>
<dbReference type="GO" id="GO:0005829">
    <property type="term" value="C:cytosol"/>
    <property type="evidence" value="ECO:0007669"/>
    <property type="project" value="TreeGrafter"/>
</dbReference>
<feature type="compositionally biased region" description="Polar residues" evidence="1">
    <location>
        <begin position="28"/>
        <end position="37"/>
    </location>
</feature>
<feature type="compositionally biased region" description="Polar residues" evidence="1">
    <location>
        <begin position="778"/>
        <end position="794"/>
    </location>
</feature>
<dbReference type="GO" id="GO:0071108">
    <property type="term" value="P:protein K48-linked deubiquitination"/>
    <property type="evidence" value="ECO:0007669"/>
    <property type="project" value="TreeGrafter"/>
</dbReference>
<organism evidence="3 4">
    <name type="scientific">Lachnellula hyalina</name>
    <dbReference type="NCBI Taxonomy" id="1316788"/>
    <lineage>
        <taxon>Eukaryota</taxon>
        <taxon>Fungi</taxon>
        <taxon>Dikarya</taxon>
        <taxon>Ascomycota</taxon>
        <taxon>Pezizomycotina</taxon>
        <taxon>Leotiomycetes</taxon>
        <taxon>Helotiales</taxon>
        <taxon>Lachnaceae</taxon>
        <taxon>Lachnellula</taxon>
    </lineage>
</organism>
<keyword evidence="3" id="KW-0378">Hydrolase</keyword>
<dbReference type="EMBL" id="QGMH01000044">
    <property type="protein sequence ID" value="TVY27680.1"/>
    <property type="molecule type" value="Genomic_DNA"/>
</dbReference>
<name>A0A8H8R4Q1_9HELO</name>
<sequence length="934" mass="100617">MVTRKPVPQRDQTLAPTTAAPPYPVTPISTNAPNAFSMQDARAELRSATDSDAGSSNVWSEERHDMQPAAENTHDADKPLPEALRVGPPSTLQNSSHESLRPSTEGTNPFLRRQATGSTINSGKESSADAWGEKPAEPSNPPPPPPPIDHENVPSQKFSNLSVSEPSSNPWQPALDQQSRTHPPPIPQLQREDSGNAAWSSSQRPSQAPQIPPLETLQHADLINLDEPESPAWDEEGFDDESSPVHGKPAPSGHDGQPIGDSRNVWGEISGGKGKEPVASNSQFISAGDQGQSGEGWDFIDHDNAASGAQQSGIVTADGTETHVSELEAPTLPPRISQEQPPAQPPRPIITTQSPSSSSALDPGTPGSAVRTQKRETYEIKKITWHDVTAEKNPRVSPILVQNANGPCPLLALVNALSLSTPANVETALVEALRSREQVSLGLLLDVVFDELMSGRRGDAAQELPDVSDLYKFLLTLHTGMNVNPRFLPAAASQSPNDPRKSMSHVHPSEREVSIPGTFEDTREMKLYSTFSIPLIHGWLPKQDSPAHIALSRSAKSYEDAQNLMFREEELEDKMDREGLSFEEQATLEDIATIKAFFSSNATQLTPSGLEIITASLAPGAVAILFRNDHFSTLYRHPDTLQLLQLVTDMGYATHEEVVWESLIDVTGENAEFFSGDFRLVGGAPATPSQSNTHESGSGWTTVADRQKGSEQIPNHPQHLSTPSSSSNHYEPAPPQSPNTEQEDHDLALALQLQEEEEERHRNEVAQRRQAAERDARLSQQYIEQQGVQNNNVPVHTRGGRGGPNGASIRGGARGGLRNTSTENRPAIPPRRTGTAPAPPADPEAGVDAPPPSYEHASHQAAYVPPDYHPSHPNQPPRRTSAYSATNQGMQGSPGPVGQRRPTAGGPVLGRRGTAGSSSGQEAPAGKERDCVVM</sequence>
<proteinExistence type="predicted"/>
<feature type="compositionally biased region" description="Polar residues" evidence="1">
    <location>
        <begin position="877"/>
        <end position="891"/>
    </location>
</feature>
<feature type="region of interest" description="Disordered" evidence="1">
    <location>
        <begin position="1"/>
        <end position="303"/>
    </location>
</feature>
<feature type="compositionally biased region" description="Basic and acidic residues" evidence="1">
    <location>
        <begin position="60"/>
        <end position="80"/>
    </location>
</feature>
<feature type="domain" description="MINDY deubiquitinase" evidence="2">
    <location>
        <begin position="376"/>
        <end position="678"/>
    </location>
</feature>
<feature type="compositionally biased region" description="Acidic residues" evidence="1">
    <location>
        <begin position="224"/>
        <end position="242"/>
    </location>
</feature>
<feature type="compositionally biased region" description="Polar residues" evidence="1">
    <location>
        <begin position="153"/>
        <end position="181"/>
    </location>
</feature>
<dbReference type="InterPro" id="IPR007518">
    <property type="entry name" value="MINDY"/>
</dbReference>
<dbReference type="InterPro" id="IPR033979">
    <property type="entry name" value="MINDY_domain"/>
</dbReference>